<accession>A0A2R6ANK7</accession>
<keyword evidence="4 5" id="KW-0472">Membrane</keyword>
<evidence type="ECO:0000313" key="8">
    <source>
        <dbReference type="Proteomes" id="UP000240322"/>
    </source>
</evidence>
<evidence type="ECO:0000256" key="3">
    <source>
        <dbReference type="ARBA" id="ARBA00022989"/>
    </source>
</evidence>
<evidence type="ECO:0000259" key="6">
    <source>
        <dbReference type="Pfam" id="PF00361"/>
    </source>
</evidence>
<dbReference type="GO" id="GO:0042773">
    <property type="term" value="P:ATP synthesis coupled electron transport"/>
    <property type="evidence" value="ECO:0007669"/>
    <property type="project" value="InterPro"/>
</dbReference>
<dbReference type="HAMAP" id="MF_00445">
    <property type="entry name" value="NDH1_NuoN_1"/>
    <property type="match status" value="1"/>
</dbReference>
<dbReference type="Proteomes" id="UP000240322">
    <property type="component" value="Unassembled WGS sequence"/>
</dbReference>
<evidence type="ECO:0000256" key="1">
    <source>
        <dbReference type="ARBA" id="ARBA00004141"/>
    </source>
</evidence>
<feature type="transmembrane region" description="Helical" evidence="5">
    <location>
        <begin position="407"/>
        <end position="427"/>
    </location>
</feature>
<comment type="subcellular location">
    <subcellularLocation>
        <location evidence="1">Membrane</location>
        <topology evidence="1">Multi-pass membrane protein</topology>
    </subcellularLocation>
</comment>
<feature type="domain" description="NADH:quinone oxidoreductase/Mrp antiporter transmembrane" evidence="6">
    <location>
        <begin position="125"/>
        <end position="421"/>
    </location>
</feature>
<dbReference type="NCBIfam" id="TIGR01770">
    <property type="entry name" value="NDH_I_N"/>
    <property type="match status" value="1"/>
</dbReference>
<keyword evidence="2 5" id="KW-0812">Transmembrane</keyword>
<proteinExistence type="inferred from homology"/>
<feature type="transmembrane region" description="Helical" evidence="5">
    <location>
        <begin position="14"/>
        <end position="33"/>
    </location>
</feature>
<comment type="caution">
    <text evidence="7">The sequence shown here is derived from an EMBL/GenBank/DDBJ whole genome shotgun (WGS) entry which is preliminary data.</text>
</comment>
<dbReference type="PANTHER" id="PTHR22773">
    <property type="entry name" value="NADH DEHYDROGENASE"/>
    <property type="match status" value="1"/>
</dbReference>
<organism evidence="7 8">
    <name type="scientific">Candidatus Marsarchaeota G2 archaeon OSP_D</name>
    <dbReference type="NCBI Taxonomy" id="1978157"/>
    <lineage>
        <taxon>Archaea</taxon>
        <taxon>Candidatus Marsarchaeota</taxon>
        <taxon>Candidatus Marsarchaeota group 2</taxon>
    </lineage>
</organism>
<evidence type="ECO:0000256" key="2">
    <source>
        <dbReference type="ARBA" id="ARBA00022692"/>
    </source>
</evidence>
<feature type="transmembrane region" description="Helical" evidence="5">
    <location>
        <begin position="105"/>
        <end position="123"/>
    </location>
</feature>
<evidence type="ECO:0000256" key="4">
    <source>
        <dbReference type="ARBA" id="ARBA00023136"/>
    </source>
</evidence>
<reference evidence="7 8" key="1">
    <citation type="submission" date="2017-04" db="EMBL/GenBank/DDBJ databases">
        <title>Novel microbial lineages endemic to geothermal iron-oxide mats fill important gaps in the evolutionary history of Archaea.</title>
        <authorList>
            <person name="Jay Z.J."/>
            <person name="Beam J.P."/>
            <person name="Dlakic M."/>
            <person name="Rusch D.B."/>
            <person name="Kozubal M.A."/>
            <person name="Inskeep W.P."/>
        </authorList>
    </citation>
    <scope>NUCLEOTIDE SEQUENCE [LARGE SCALE GENOMIC DNA]</scope>
    <source>
        <strain evidence="7">OSP_D</strain>
    </source>
</reference>
<protein>
    <recommendedName>
        <fullName evidence="6">NADH:quinone oxidoreductase/Mrp antiporter transmembrane domain-containing protein</fullName>
    </recommendedName>
</protein>
<dbReference type="GO" id="GO:0016020">
    <property type="term" value="C:membrane"/>
    <property type="evidence" value="ECO:0007669"/>
    <property type="project" value="UniProtKB-SubCell"/>
</dbReference>
<dbReference type="EMBL" id="NEXE01000138">
    <property type="protein sequence ID" value="PSN87960.1"/>
    <property type="molecule type" value="Genomic_DNA"/>
</dbReference>
<feature type="transmembrane region" description="Helical" evidence="5">
    <location>
        <begin position="375"/>
        <end position="401"/>
    </location>
</feature>
<feature type="transmembrane region" description="Helical" evidence="5">
    <location>
        <begin position="452"/>
        <end position="471"/>
    </location>
</feature>
<evidence type="ECO:0000313" key="7">
    <source>
        <dbReference type="EMBL" id="PSN87960.1"/>
    </source>
</evidence>
<dbReference type="InterPro" id="IPR010096">
    <property type="entry name" value="NADH-Q_OxRdtase_suN/2"/>
</dbReference>
<dbReference type="GO" id="GO:0008137">
    <property type="term" value="F:NADH dehydrogenase (ubiquinone) activity"/>
    <property type="evidence" value="ECO:0007669"/>
    <property type="project" value="InterPro"/>
</dbReference>
<feature type="transmembrane region" description="Helical" evidence="5">
    <location>
        <begin position="202"/>
        <end position="227"/>
    </location>
</feature>
<feature type="transmembrane region" description="Helical" evidence="5">
    <location>
        <begin position="248"/>
        <end position="269"/>
    </location>
</feature>
<name>A0A2R6ANK7_9ARCH</name>
<gene>
    <name evidence="7" type="ORF">B9Q03_09825</name>
</gene>
<evidence type="ECO:0000256" key="5">
    <source>
        <dbReference type="SAM" id="Phobius"/>
    </source>
</evidence>
<dbReference type="AlphaFoldDB" id="A0A2R6ANK7"/>
<dbReference type="InterPro" id="IPR001750">
    <property type="entry name" value="ND/Mrp_TM"/>
</dbReference>
<feature type="transmembrane region" description="Helical" evidence="5">
    <location>
        <begin position="275"/>
        <end position="294"/>
    </location>
</feature>
<dbReference type="Pfam" id="PF00361">
    <property type="entry name" value="Proton_antipo_M"/>
    <property type="match status" value="1"/>
</dbReference>
<feature type="transmembrane region" description="Helical" evidence="5">
    <location>
        <begin position="71"/>
        <end position="93"/>
    </location>
</feature>
<sequence>MGGEGKVDPSTLDYSPILVLLVGVVAVFTQDLVRENSKTTLAITSVTLTLVCLISTLLVTTHTHLSVGGVFVFNSYSFFFTAVFSASALLACIQSSAYAETKNNPFEFYALILAATAAMSFVAAATNLMALFVVFEAATVSTYAMTAYSRRQKSSAEAAIKFFVVGAVSSGIILYGISLLYIATGSLNISPITTIIHGGSQLLSVAFILLIAGFGFKVAAVPFHMWLPDTYEGAPYPTTSFLSSASKVMGFAALVKIFFYMGPSVTAIAGLDWRLIFAALALLTMTLGNLAALVQTSFKRLLAYSSISQSGYILIGLALGSGYAYAILLYFTVAYVFSKIGSFIAADNFESTYGARSVTDYAWLGRRSPMASFSLSIFLLSLAGIPPLAVFVAKFFMFYAAVQAGGAWIWLSVAGVLNSALSLYYYARVIKNIYLGVENQPPPDAQITRERWSYLLPILIALALTVLLGVFEGPVIHAAHAAINSLGGA</sequence>
<keyword evidence="3 5" id="KW-1133">Transmembrane helix</keyword>
<feature type="transmembrane region" description="Helical" evidence="5">
    <location>
        <begin position="160"/>
        <end position="182"/>
    </location>
</feature>
<feature type="transmembrane region" description="Helical" evidence="5">
    <location>
        <begin position="40"/>
        <end position="59"/>
    </location>
</feature>